<evidence type="ECO:0000256" key="1">
    <source>
        <dbReference type="ARBA" id="ARBA00022574"/>
    </source>
</evidence>
<dbReference type="AlphaFoldDB" id="A0A9P7GJX3"/>
<keyword evidence="1 3" id="KW-0853">WD repeat</keyword>
<name>A0A9P7GJX3_9AGAR</name>
<keyword evidence="5" id="KW-0472">Membrane</keyword>
<accession>A0A9P7GJX3</accession>
<feature type="transmembrane region" description="Helical" evidence="5">
    <location>
        <begin position="568"/>
        <end position="587"/>
    </location>
</feature>
<dbReference type="EMBL" id="JABCKV010000001">
    <property type="protein sequence ID" value="KAG5648670.1"/>
    <property type="molecule type" value="Genomic_DNA"/>
</dbReference>
<dbReference type="SUPFAM" id="SSF50978">
    <property type="entry name" value="WD40 repeat-like"/>
    <property type="match status" value="1"/>
</dbReference>
<proteinExistence type="predicted"/>
<evidence type="ECO:0000256" key="3">
    <source>
        <dbReference type="PROSITE-ProRule" id="PRU00221"/>
    </source>
</evidence>
<dbReference type="Proteomes" id="UP000775547">
    <property type="component" value="Unassembled WGS sequence"/>
</dbReference>
<dbReference type="InterPro" id="IPR001680">
    <property type="entry name" value="WD40_rpt"/>
</dbReference>
<dbReference type="Gene3D" id="2.130.10.10">
    <property type="entry name" value="YVTN repeat-like/Quinoprotein amine dehydrogenase"/>
    <property type="match status" value="1"/>
</dbReference>
<feature type="repeat" description="WD" evidence="3">
    <location>
        <begin position="403"/>
        <end position="445"/>
    </location>
</feature>
<keyword evidence="7" id="KW-1185">Reference proteome</keyword>
<comment type="caution">
    <text evidence="6">The sequence shown here is derived from an EMBL/GenBank/DDBJ whole genome shotgun (WGS) entry which is preliminary data.</text>
</comment>
<dbReference type="SMART" id="SM00320">
    <property type="entry name" value="WD40"/>
    <property type="match status" value="2"/>
</dbReference>
<dbReference type="PROSITE" id="PS00678">
    <property type="entry name" value="WD_REPEATS_1"/>
    <property type="match status" value="1"/>
</dbReference>
<dbReference type="InterPro" id="IPR015943">
    <property type="entry name" value="WD40/YVTN_repeat-like_dom_sf"/>
</dbReference>
<feature type="region of interest" description="Disordered" evidence="4">
    <location>
        <begin position="182"/>
        <end position="202"/>
    </location>
</feature>
<reference evidence="6" key="1">
    <citation type="submission" date="2020-07" db="EMBL/GenBank/DDBJ databases">
        <authorList>
            <person name="Nieuwenhuis M."/>
            <person name="Van De Peppel L.J.J."/>
        </authorList>
    </citation>
    <scope>NUCLEOTIDE SEQUENCE</scope>
    <source>
        <strain evidence="6">AP01</strain>
        <tissue evidence="6">Mycelium</tissue>
    </source>
</reference>
<feature type="transmembrane region" description="Helical" evidence="5">
    <location>
        <begin position="615"/>
        <end position="638"/>
    </location>
</feature>
<keyword evidence="2" id="KW-0677">Repeat</keyword>
<evidence type="ECO:0000313" key="7">
    <source>
        <dbReference type="Proteomes" id="UP000775547"/>
    </source>
</evidence>
<dbReference type="InterPro" id="IPR036322">
    <property type="entry name" value="WD40_repeat_dom_sf"/>
</dbReference>
<organism evidence="6 7">
    <name type="scientific">Asterophora parasitica</name>
    <dbReference type="NCBI Taxonomy" id="117018"/>
    <lineage>
        <taxon>Eukaryota</taxon>
        <taxon>Fungi</taxon>
        <taxon>Dikarya</taxon>
        <taxon>Basidiomycota</taxon>
        <taxon>Agaricomycotina</taxon>
        <taxon>Agaricomycetes</taxon>
        <taxon>Agaricomycetidae</taxon>
        <taxon>Agaricales</taxon>
        <taxon>Tricholomatineae</taxon>
        <taxon>Lyophyllaceae</taxon>
        <taxon>Asterophora</taxon>
    </lineage>
</organism>
<keyword evidence="5" id="KW-1133">Transmembrane helix</keyword>
<protein>
    <submittedName>
        <fullName evidence="6">Uncharacterized protein</fullName>
    </submittedName>
</protein>
<reference evidence="6" key="2">
    <citation type="submission" date="2021-10" db="EMBL/GenBank/DDBJ databases">
        <title>Phylogenomics reveals ancestral predisposition of the termite-cultivated fungus Termitomyces towards a domesticated lifestyle.</title>
        <authorList>
            <person name="Auxier B."/>
            <person name="Grum-Grzhimaylo A."/>
            <person name="Cardenas M.E."/>
            <person name="Lodge J.D."/>
            <person name="Laessoe T."/>
            <person name="Pedersen O."/>
            <person name="Smith M.E."/>
            <person name="Kuyper T.W."/>
            <person name="Franco-Molano E.A."/>
            <person name="Baroni T.J."/>
            <person name="Aanen D.K."/>
        </authorList>
    </citation>
    <scope>NUCLEOTIDE SEQUENCE</scope>
    <source>
        <strain evidence="6">AP01</strain>
        <tissue evidence="6">Mycelium</tissue>
    </source>
</reference>
<evidence type="ECO:0000256" key="5">
    <source>
        <dbReference type="SAM" id="Phobius"/>
    </source>
</evidence>
<feature type="compositionally biased region" description="Polar residues" evidence="4">
    <location>
        <begin position="41"/>
        <end position="50"/>
    </location>
</feature>
<dbReference type="InterPro" id="IPR019775">
    <property type="entry name" value="WD40_repeat_CS"/>
</dbReference>
<evidence type="ECO:0000256" key="4">
    <source>
        <dbReference type="SAM" id="MobiDB-lite"/>
    </source>
</evidence>
<dbReference type="OrthoDB" id="1897642at2759"/>
<feature type="region of interest" description="Disordered" evidence="4">
    <location>
        <begin position="38"/>
        <end position="71"/>
    </location>
</feature>
<evidence type="ECO:0000256" key="2">
    <source>
        <dbReference type="ARBA" id="ARBA00022737"/>
    </source>
</evidence>
<gene>
    <name evidence="6" type="ORF">DXG03_000016</name>
</gene>
<dbReference type="PROSITE" id="PS50082">
    <property type="entry name" value="WD_REPEATS_2"/>
    <property type="match status" value="1"/>
</dbReference>
<keyword evidence="5" id="KW-0812">Transmembrane</keyword>
<evidence type="ECO:0000313" key="6">
    <source>
        <dbReference type="EMBL" id="KAG5648670.1"/>
    </source>
</evidence>
<sequence>MDWQRLQSQIVSVKSDVQVLLDGYPDNGTQSAILCPRSAKGRTTLNQEGTVPTPDASAIESPGTSSKANPKNDEIIIVENVDELVEHQDLLLPISPVQTNYEPHMRYPSPLQLPESAQSKTHELNEPIYVVKSGVLSLSSQGDGGHFAFETWPSTASPASWNASDGSVFSDYITSMILDQPEPDKESASLPSTTSKKPAVGRRACSTGRIQASFNYDIENQERPTIDEPFVRYELTLEDPCLRLTLSQSDKIRRLLQLDATTALAVSMRGSVDLIDTALLKYVGLGGHSSHLTVFRHQRTLKTPTSGESIDAACILRAGDEYVTIFGHARDAEQVSWRRAQHGTNQSESRHLVRPWNTAKKGGVSATTSMIQPLQFATGGYDHVVHLWDVKPDLSSASHRQLAIKHTSLVQSLLAIRDTSHKLVSAGADCNVHFWDLASERVVNTLRPSNATYHIHKTTSPFCTLLEIAHRELQFEVRDHRLVPESPVLRFGYNTNKVHGRFIKGCVHRHQFYKILTTIKGATSSDLFACGSRDGPRLTPFLAMSTRLRHREDVEEAHEIQKRAGIRGGLRATAVGLGLAIIVHYSWPAFRFLPLFKMHYPATKLSVFVSRRQTLAFKGFLVSGFTVFGLVFGAENALQAHEAQQRYHENVIRKEARYDLARRGIVPTETEIAKWKRERAETASSEPS</sequence>